<dbReference type="InterPro" id="IPR043502">
    <property type="entry name" value="DNA/RNA_pol_sf"/>
</dbReference>
<feature type="domain" description="Reverse transcriptase" evidence="1">
    <location>
        <begin position="1"/>
        <end position="132"/>
    </location>
</feature>
<gene>
    <name evidence="2" type="primary">Pol_1</name>
    <name evidence="2" type="ORF">NOTNIG_R14390</name>
</gene>
<evidence type="ECO:0000259" key="1">
    <source>
        <dbReference type="PROSITE" id="PS50878"/>
    </source>
</evidence>
<evidence type="ECO:0000313" key="2">
    <source>
        <dbReference type="EMBL" id="NXD12918.1"/>
    </source>
</evidence>
<dbReference type="SUPFAM" id="SSF56672">
    <property type="entry name" value="DNA/RNA polymerases"/>
    <property type="match status" value="1"/>
</dbReference>
<dbReference type="AlphaFoldDB" id="A0A851TAA0"/>
<dbReference type="PANTHER" id="PTHR47027:SF20">
    <property type="entry name" value="REVERSE TRANSCRIPTASE-LIKE PROTEIN WITH RNA-DIRECTED DNA POLYMERASE DOMAIN"/>
    <property type="match status" value="1"/>
</dbReference>
<dbReference type="Pfam" id="PF00078">
    <property type="entry name" value="RVT_1"/>
    <property type="match status" value="1"/>
</dbReference>
<dbReference type="Proteomes" id="UP000661971">
    <property type="component" value="Unassembled WGS sequence"/>
</dbReference>
<dbReference type="InterPro" id="IPR000477">
    <property type="entry name" value="RT_dom"/>
</dbReference>
<proteinExistence type="predicted"/>
<accession>A0A851TAA0</accession>
<name>A0A851TAA0_9AVES</name>
<evidence type="ECO:0000313" key="3">
    <source>
        <dbReference type="Proteomes" id="UP000661971"/>
    </source>
</evidence>
<feature type="non-terminal residue" evidence="2">
    <location>
        <position position="132"/>
    </location>
</feature>
<reference evidence="3" key="1">
    <citation type="submission" date="2023-07" db="EMBL/GenBank/DDBJ databases">
        <title>Bird 10,000 Genomes (B10K) Project - Family phase.</title>
        <authorList>
            <person name="Zhang G."/>
        </authorList>
    </citation>
    <scope>NUCLEOTIDE SEQUENCE [LARGE SCALE GENOMIC DNA]</scope>
</reference>
<keyword evidence="3" id="KW-1185">Reference proteome</keyword>
<comment type="caution">
    <text evidence="2">The sequence shown here is derived from an EMBL/GenBank/DDBJ whole genome shotgun (WGS) entry which is preliminary data.</text>
</comment>
<sequence length="132" mass="14943">KTFDSVSHQHIFQVWGQKGVDQHIIGTIKDLYTNSGTTLELGELCSESIKILRGMKQGDPLSPVLFNLAIDPLLCYLEKQGFRYKYGGQLVTSLAFADDLVLLTDSWENMHKSIQVVEEFCHWTGLRVQAQN</sequence>
<dbReference type="PROSITE" id="PS50878">
    <property type="entry name" value="RT_POL"/>
    <property type="match status" value="1"/>
</dbReference>
<protein>
    <submittedName>
        <fullName evidence="2">POLR protein</fullName>
    </submittedName>
</protein>
<feature type="non-terminal residue" evidence="2">
    <location>
        <position position="1"/>
    </location>
</feature>
<dbReference type="PANTHER" id="PTHR47027">
    <property type="entry name" value="REVERSE TRANSCRIPTASE DOMAIN-CONTAINING PROTEIN"/>
    <property type="match status" value="1"/>
</dbReference>
<dbReference type="EMBL" id="WBNA01000173">
    <property type="protein sequence ID" value="NXD12918.1"/>
    <property type="molecule type" value="Genomic_DNA"/>
</dbReference>
<organism evidence="2 3">
    <name type="scientific">Nothocercus nigrocapillus</name>
    <dbReference type="NCBI Taxonomy" id="1977171"/>
    <lineage>
        <taxon>Eukaryota</taxon>
        <taxon>Metazoa</taxon>
        <taxon>Chordata</taxon>
        <taxon>Craniata</taxon>
        <taxon>Vertebrata</taxon>
        <taxon>Euteleostomi</taxon>
        <taxon>Archelosauria</taxon>
        <taxon>Archosauria</taxon>
        <taxon>Dinosauria</taxon>
        <taxon>Saurischia</taxon>
        <taxon>Theropoda</taxon>
        <taxon>Coelurosauria</taxon>
        <taxon>Aves</taxon>
        <taxon>Palaeognathae</taxon>
        <taxon>Tinamiformes</taxon>
        <taxon>Tinamidae</taxon>
        <taxon>Nothocercus</taxon>
    </lineage>
</organism>